<evidence type="ECO:0000313" key="3">
    <source>
        <dbReference type="Proteomes" id="UP000265618"/>
    </source>
</evidence>
<evidence type="ECO:0000256" key="1">
    <source>
        <dbReference type="SAM" id="MobiDB-lite"/>
    </source>
</evidence>
<dbReference type="InterPro" id="IPR015943">
    <property type="entry name" value="WD40/YVTN_repeat-like_dom_sf"/>
</dbReference>
<dbReference type="Proteomes" id="UP000265618">
    <property type="component" value="Unassembled WGS sequence"/>
</dbReference>
<evidence type="ECO:0000313" key="2">
    <source>
        <dbReference type="EMBL" id="GIQ87737.1"/>
    </source>
</evidence>
<keyword evidence="3" id="KW-1185">Reference proteome</keyword>
<proteinExistence type="predicted"/>
<sequence length="443" mass="47674">HPGSVGGLNPPPPPPPASATAHTNTGMGVSGMMPGGLPDMTRQTPMPLHSMSPARDASPSASLVRDRERDRSQSHPLADTAMRQAASPDNTGEGGPETWQALLQVLRSGHVETPSATGKESLTDDYRSSQTPSGTSVAQMFPQQYMALVNQRFRDPASRSVFLSLGVPEFNPYRGDMFVVSVSQTTTPEGVSPSRVFVGLLDEGCFSFPRGTVCLPVSDDDQQAMVVSMAWVSATRLAVCAGGTLHLIEWADQPNRKFCGDVIESAEIHQDMIREVQVCPSRPDLLLTCAHDKTVVVTSINALERRRHTPISESLRHPDPMAQGMSDSGVLYRETLASVPGSVQWHPSLPDTFSVTLDWGDLVVCSGFNPDSMEQSVKSRSLELGHPVLAHTWLTDDVVVVGFLGPVNGSCLSAMSLKDPKANSVSIQTPGLREVHNLRVLAR</sequence>
<feature type="compositionally biased region" description="Basic and acidic residues" evidence="1">
    <location>
        <begin position="64"/>
        <end position="73"/>
    </location>
</feature>
<gene>
    <name evidence="2" type="ORF">KIPB_009837</name>
</gene>
<reference evidence="2 3" key="1">
    <citation type="journal article" date="2018" name="PLoS ONE">
        <title>The draft genome of Kipferlia bialata reveals reductive genome evolution in fornicate parasites.</title>
        <authorList>
            <person name="Tanifuji G."/>
            <person name="Takabayashi S."/>
            <person name="Kume K."/>
            <person name="Takagi M."/>
            <person name="Nakayama T."/>
            <person name="Kamikawa R."/>
            <person name="Inagaki Y."/>
            <person name="Hashimoto T."/>
        </authorList>
    </citation>
    <scope>NUCLEOTIDE SEQUENCE [LARGE SCALE GENOMIC DNA]</scope>
    <source>
        <strain evidence="2">NY0173</strain>
    </source>
</reference>
<feature type="region of interest" description="Disordered" evidence="1">
    <location>
        <begin position="1"/>
        <end position="96"/>
    </location>
</feature>
<feature type="non-terminal residue" evidence="2">
    <location>
        <position position="443"/>
    </location>
</feature>
<organism evidence="2 3">
    <name type="scientific">Kipferlia bialata</name>
    <dbReference type="NCBI Taxonomy" id="797122"/>
    <lineage>
        <taxon>Eukaryota</taxon>
        <taxon>Metamonada</taxon>
        <taxon>Carpediemonas-like organisms</taxon>
        <taxon>Kipferlia</taxon>
    </lineage>
</organism>
<feature type="non-terminal residue" evidence="2">
    <location>
        <position position="1"/>
    </location>
</feature>
<accession>A0A9K3D308</accession>
<name>A0A9K3D308_9EUKA</name>
<dbReference type="AlphaFoldDB" id="A0A9K3D308"/>
<dbReference type="EMBL" id="BDIP01003461">
    <property type="protein sequence ID" value="GIQ87737.1"/>
    <property type="molecule type" value="Genomic_DNA"/>
</dbReference>
<protein>
    <submittedName>
        <fullName evidence="2">Uncharacterized protein</fullName>
    </submittedName>
</protein>
<dbReference type="SUPFAM" id="SSF50978">
    <property type="entry name" value="WD40 repeat-like"/>
    <property type="match status" value="1"/>
</dbReference>
<feature type="region of interest" description="Disordered" evidence="1">
    <location>
        <begin position="112"/>
        <end position="135"/>
    </location>
</feature>
<comment type="caution">
    <text evidence="2">The sequence shown here is derived from an EMBL/GenBank/DDBJ whole genome shotgun (WGS) entry which is preliminary data.</text>
</comment>
<dbReference type="Gene3D" id="2.130.10.10">
    <property type="entry name" value="YVTN repeat-like/Quinoprotein amine dehydrogenase"/>
    <property type="match status" value="1"/>
</dbReference>
<dbReference type="InterPro" id="IPR036322">
    <property type="entry name" value="WD40_repeat_dom_sf"/>
</dbReference>